<proteinExistence type="predicted"/>
<evidence type="ECO:0008006" key="3">
    <source>
        <dbReference type="Google" id="ProtNLM"/>
    </source>
</evidence>
<evidence type="ECO:0000313" key="1">
    <source>
        <dbReference type="EMBL" id="MCB5445991.1"/>
    </source>
</evidence>
<dbReference type="InterPro" id="IPR014729">
    <property type="entry name" value="Rossmann-like_a/b/a_fold"/>
</dbReference>
<dbReference type="SUPFAM" id="SSF56235">
    <property type="entry name" value="N-terminal nucleophile aminohydrolases (Ntn hydrolases)"/>
    <property type="match status" value="1"/>
</dbReference>
<comment type="caution">
    <text evidence="1">The sequence shown here is derived from an EMBL/GenBank/DDBJ whole genome shotgun (WGS) entry which is preliminary data.</text>
</comment>
<dbReference type="EMBL" id="JAJBMB010000006">
    <property type="protein sequence ID" value="MCB5445991.1"/>
    <property type="molecule type" value="Genomic_DNA"/>
</dbReference>
<accession>A0ABS8CX32</accession>
<sequence>MKQILDQNPKYKVDLFKRGFLITNDGSINLSEYPFYDNWSKQELGDYFVYIHNKQKLYTYEEQEKLFFLIGHAYNPFTLEIDEINILKNISQKSINGEKDYFELISELTGVFLCGFIENKKIQMVGDCVGIQATYYGIVKNNIYISSHMNLIGDICDLQRDEYIDELVNYKHYKLYGPCLPGDLSIFKEIKRLVPNTYVTYENNECKVTRFFPKYELKICGNDEEYNDVVKQIASIFKNTLISISKKWDNPAISMTGGTDSKLTLAAANGIYDKFKYFSYISQYSESIDAEAAHKICENLNQEHKIYEISDKDEDFEDIEIIRKIITYNVGNVGKLNDNDIRKRAYFRDTEDFDVEVKSWASEIVRATYYKKYHKDKLPKHLSPRNITSMYKIILNNRKLAKQTDKVFEEYIEKVDFGKNFSNYDESDMVYWEIRYGGWGGLILTGEQRYSFDITLPFNNRYLMKLFLSAPLEYRIQDKVHRDVTDLLNKDLYDMGIHVVNYNKTNKRAFFEKMYFNLNNWFQFI</sequence>
<dbReference type="Proteomes" id="UP001299409">
    <property type="component" value="Unassembled WGS sequence"/>
</dbReference>
<dbReference type="Gene3D" id="3.40.50.620">
    <property type="entry name" value="HUPs"/>
    <property type="match status" value="1"/>
</dbReference>
<keyword evidence="2" id="KW-1185">Reference proteome</keyword>
<protein>
    <recommendedName>
        <fullName evidence="3">Asparagine synthase (glutamine-hydrolyzing)</fullName>
    </recommendedName>
</protein>
<dbReference type="SUPFAM" id="SSF52402">
    <property type="entry name" value="Adenine nucleotide alpha hydrolases-like"/>
    <property type="match status" value="1"/>
</dbReference>
<evidence type="ECO:0000313" key="2">
    <source>
        <dbReference type="Proteomes" id="UP001299409"/>
    </source>
</evidence>
<reference evidence="1 2" key="1">
    <citation type="submission" date="2021-10" db="EMBL/GenBank/DDBJ databases">
        <title>Collection of gut derived symbiotic bacterial strains cultured from healthy donors.</title>
        <authorList>
            <person name="Lin H."/>
            <person name="Littmann E."/>
            <person name="Claire K."/>
            <person name="Pamer E."/>
        </authorList>
    </citation>
    <scope>NUCLEOTIDE SEQUENCE [LARGE SCALE GENOMIC DNA]</scope>
    <source>
        <strain evidence="1 2">MSK.17.68</strain>
    </source>
</reference>
<name>A0ABS8CX32_9FIRM</name>
<dbReference type="Gene3D" id="3.60.20.10">
    <property type="entry name" value="Glutamine Phosphoribosylpyrophosphate, subunit 1, domain 1"/>
    <property type="match status" value="1"/>
</dbReference>
<dbReference type="InterPro" id="IPR029055">
    <property type="entry name" value="Ntn_hydrolases_N"/>
</dbReference>
<dbReference type="RefSeq" id="WP_226924134.1">
    <property type="nucleotide sequence ID" value="NZ_JAJBMC010000006.1"/>
</dbReference>
<gene>
    <name evidence="1" type="ORF">LIP50_07250</name>
</gene>
<organism evidence="1 2">
    <name type="scientific">Intestinibacter bartlettii</name>
    <dbReference type="NCBI Taxonomy" id="261299"/>
    <lineage>
        <taxon>Bacteria</taxon>
        <taxon>Bacillati</taxon>
        <taxon>Bacillota</taxon>
        <taxon>Clostridia</taxon>
        <taxon>Peptostreptococcales</taxon>
        <taxon>Peptostreptococcaceae</taxon>
        <taxon>Intestinibacter</taxon>
    </lineage>
</organism>